<accession>A0AA37RYC0</accession>
<protein>
    <recommendedName>
        <fullName evidence="3">Outer membrane protein beta-barrel domain-containing protein</fullName>
    </recommendedName>
</protein>
<gene>
    <name evidence="4" type="ORF">GCM10007895_26430</name>
</gene>
<keyword evidence="1 2" id="KW-0732">Signal</keyword>
<dbReference type="Pfam" id="PF13505">
    <property type="entry name" value="OMP_b-brl"/>
    <property type="match status" value="1"/>
</dbReference>
<dbReference type="InterPro" id="IPR027385">
    <property type="entry name" value="Beta-barrel_OMP"/>
</dbReference>
<organism evidence="4 5">
    <name type="scientific">Paraferrimonas sedimenticola</name>
    <dbReference type="NCBI Taxonomy" id="375674"/>
    <lineage>
        <taxon>Bacteria</taxon>
        <taxon>Pseudomonadati</taxon>
        <taxon>Pseudomonadota</taxon>
        <taxon>Gammaproteobacteria</taxon>
        <taxon>Alteromonadales</taxon>
        <taxon>Ferrimonadaceae</taxon>
        <taxon>Paraferrimonas</taxon>
    </lineage>
</organism>
<evidence type="ECO:0000256" key="2">
    <source>
        <dbReference type="SAM" id="SignalP"/>
    </source>
</evidence>
<keyword evidence="5" id="KW-1185">Reference proteome</keyword>
<dbReference type="Proteomes" id="UP001161422">
    <property type="component" value="Unassembled WGS sequence"/>
</dbReference>
<dbReference type="InterPro" id="IPR011250">
    <property type="entry name" value="OMP/PagP_B-barrel"/>
</dbReference>
<dbReference type="SUPFAM" id="SSF56925">
    <property type="entry name" value="OMPA-like"/>
    <property type="match status" value="1"/>
</dbReference>
<comment type="caution">
    <text evidence="4">The sequence shown here is derived from an EMBL/GenBank/DDBJ whole genome shotgun (WGS) entry which is preliminary data.</text>
</comment>
<feature type="signal peptide" evidence="2">
    <location>
        <begin position="1"/>
        <end position="21"/>
    </location>
</feature>
<feature type="chain" id="PRO_5041455432" description="Outer membrane protein beta-barrel domain-containing protein" evidence="2">
    <location>
        <begin position="22"/>
        <end position="206"/>
    </location>
</feature>
<proteinExistence type="predicted"/>
<evidence type="ECO:0000256" key="1">
    <source>
        <dbReference type="ARBA" id="ARBA00022729"/>
    </source>
</evidence>
<dbReference type="Gene3D" id="2.40.160.20">
    <property type="match status" value="1"/>
</dbReference>
<reference evidence="4" key="1">
    <citation type="journal article" date="2014" name="Int. J. Syst. Evol. Microbiol.">
        <title>Complete genome sequence of Corynebacterium casei LMG S-19264T (=DSM 44701T), isolated from a smear-ripened cheese.</title>
        <authorList>
            <consortium name="US DOE Joint Genome Institute (JGI-PGF)"/>
            <person name="Walter F."/>
            <person name="Albersmeier A."/>
            <person name="Kalinowski J."/>
            <person name="Ruckert C."/>
        </authorList>
    </citation>
    <scope>NUCLEOTIDE SEQUENCE</scope>
    <source>
        <strain evidence="4">NBRC 101628</strain>
    </source>
</reference>
<name>A0AA37RYC0_9GAMM</name>
<sequence>MRWQFIMIGLLASSVSTSALSRDFFIAPQAGYSAGGNIDLQNTQDEVRQTLKIKETQNFGLKLGVLTKDPGAVYLLLSTQDTEFQQSGEQASPAGQKLTLNYYHIGGSLYFSDGPFKPYVSASAGATQFRPGGNVSNETRLSFGLAGGAMYQFNHYFGLFAEVQGFATVLNSDKSLFCDGENGCIWKVRGSTMLQAQANLGFQFTF</sequence>
<evidence type="ECO:0000313" key="5">
    <source>
        <dbReference type="Proteomes" id="UP001161422"/>
    </source>
</evidence>
<dbReference type="EMBL" id="BSNC01000006">
    <property type="protein sequence ID" value="GLP97336.1"/>
    <property type="molecule type" value="Genomic_DNA"/>
</dbReference>
<evidence type="ECO:0000259" key="3">
    <source>
        <dbReference type="Pfam" id="PF13505"/>
    </source>
</evidence>
<dbReference type="RefSeq" id="WP_095504817.1">
    <property type="nucleotide sequence ID" value="NZ_BSNC01000006.1"/>
</dbReference>
<dbReference type="AlphaFoldDB" id="A0AA37RYC0"/>
<feature type="domain" description="Outer membrane protein beta-barrel" evidence="3">
    <location>
        <begin position="10"/>
        <end position="165"/>
    </location>
</feature>
<reference evidence="4" key="2">
    <citation type="submission" date="2023-01" db="EMBL/GenBank/DDBJ databases">
        <title>Draft genome sequence of Paraferrimonas sedimenticola strain NBRC 101628.</title>
        <authorList>
            <person name="Sun Q."/>
            <person name="Mori K."/>
        </authorList>
    </citation>
    <scope>NUCLEOTIDE SEQUENCE</scope>
    <source>
        <strain evidence="4">NBRC 101628</strain>
    </source>
</reference>
<evidence type="ECO:0000313" key="4">
    <source>
        <dbReference type="EMBL" id="GLP97336.1"/>
    </source>
</evidence>